<name>A0A0D3I0F6_EMIH1</name>
<feature type="region of interest" description="Disordered" evidence="1">
    <location>
        <begin position="1"/>
        <end position="26"/>
    </location>
</feature>
<dbReference type="GeneID" id="17250816"/>
<dbReference type="EnsemblProtists" id="EOD04741">
    <property type="protein sequence ID" value="EOD04741"/>
    <property type="gene ID" value="EMIHUDRAFT_453818"/>
</dbReference>
<organism evidence="2 3">
    <name type="scientific">Emiliania huxleyi (strain CCMP1516)</name>
    <dbReference type="NCBI Taxonomy" id="280463"/>
    <lineage>
        <taxon>Eukaryota</taxon>
        <taxon>Haptista</taxon>
        <taxon>Haptophyta</taxon>
        <taxon>Prymnesiophyceae</taxon>
        <taxon>Isochrysidales</taxon>
        <taxon>Noelaerhabdaceae</taxon>
        <taxon>Emiliania</taxon>
    </lineage>
</organism>
<protein>
    <submittedName>
        <fullName evidence="2">Uncharacterized protein</fullName>
    </submittedName>
</protein>
<dbReference type="Proteomes" id="UP000013827">
    <property type="component" value="Unassembled WGS sequence"/>
</dbReference>
<dbReference type="RefSeq" id="XP_005757170.1">
    <property type="nucleotide sequence ID" value="XM_005757113.1"/>
</dbReference>
<dbReference type="HOGENOM" id="CLU_742783_0_0_1"/>
<sequence>MARLLAREGGGEDGAKAPPPAQRPPASRRAMHLLVAVFPILLGTARYFAPKSSYPVASFPSFCVSAKARADWRKGRPAKNHSITASFSLVGAWTDRPPFRLGCDEGLKGRVDRLLDDLYSKPRRFASSDGGWDGDPGTITHLQFLNLDTEPLLAYCTLTCGTSRRPRWGSAACRGKFDVESISIAADGISVGLLNAPIRQVADLLVGEMGHIICYGDSVAAVAVCNKETSHLTKLRGVVQLLNAEISARATLVNVLLWPFGAQLLLGKALWHVTCTTLTCASPFPRKVDPNLAAVERARADIAKLKEVGIEAELGEGRFDHIRDENGDGVYHVWAGADGGGGKYVNGIYQPNHMENDGIVSKLATGTQWQSKS</sequence>
<dbReference type="KEGG" id="ehx:EMIHUDRAFT_453818"/>
<evidence type="ECO:0000313" key="3">
    <source>
        <dbReference type="Proteomes" id="UP000013827"/>
    </source>
</evidence>
<dbReference type="PaxDb" id="2903-EOD04741"/>
<keyword evidence="3" id="KW-1185">Reference proteome</keyword>
<evidence type="ECO:0000256" key="1">
    <source>
        <dbReference type="SAM" id="MobiDB-lite"/>
    </source>
</evidence>
<dbReference type="AlphaFoldDB" id="A0A0D3I0F6"/>
<evidence type="ECO:0000313" key="2">
    <source>
        <dbReference type="EnsemblProtists" id="EOD04741"/>
    </source>
</evidence>
<reference evidence="3" key="1">
    <citation type="journal article" date="2013" name="Nature">
        <title>Pan genome of the phytoplankton Emiliania underpins its global distribution.</title>
        <authorList>
            <person name="Read B.A."/>
            <person name="Kegel J."/>
            <person name="Klute M.J."/>
            <person name="Kuo A."/>
            <person name="Lefebvre S.C."/>
            <person name="Maumus F."/>
            <person name="Mayer C."/>
            <person name="Miller J."/>
            <person name="Monier A."/>
            <person name="Salamov A."/>
            <person name="Young J."/>
            <person name="Aguilar M."/>
            <person name="Claverie J.M."/>
            <person name="Frickenhaus S."/>
            <person name="Gonzalez K."/>
            <person name="Herman E.K."/>
            <person name="Lin Y.C."/>
            <person name="Napier J."/>
            <person name="Ogata H."/>
            <person name="Sarno A.F."/>
            <person name="Shmutz J."/>
            <person name="Schroeder D."/>
            <person name="de Vargas C."/>
            <person name="Verret F."/>
            <person name="von Dassow P."/>
            <person name="Valentin K."/>
            <person name="Van de Peer Y."/>
            <person name="Wheeler G."/>
            <person name="Dacks J.B."/>
            <person name="Delwiche C.F."/>
            <person name="Dyhrman S.T."/>
            <person name="Glockner G."/>
            <person name="John U."/>
            <person name="Richards T."/>
            <person name="Worden A.Z."/>
            <person name="Zhang X."/>
            <person name="Grigoriev I.V."/>
            <person name="Allen A.E."/>
            <person name="Bidle K."/>
            <person name="Borodovsky M."/>
            <person name="Bowler C."/>
            <person name="Brownlee C."/>
            <person name="Cock J.M."/>
            <person name="Elias M."/>
            <person name="Gladyshev V.N."/>
            <person name="Groth M."/>
            <person name="Guda C."/>
            <person name="Hadaegh A."/>
            <person name="Iglesias-Rodriguez M.D."/>
            <person name="Jenkins J."/>
            <person name="Jones B.M."/>
            <person name="Lawson T."/>
            <person name="Leese F."/>
            <person name="Lindquist E."/>
            <person name="Lobanov A."/>
            <person name="Lomsadze A."/>
            <person name="Malik S.B."/>
            <person name="Marsh M.E."/>
            <person name="Mackinder L."/>
            <person name="Mock T."/>
            <person name="Mueller-Roeber B."/>
            <person name="Pagarete A."/>
            <person name="Parker M."/>
            <person name="Probert I."/>
            <person name="Quesneville H."/>
            <person name="Raines C."/>
            <person name="Rensing S.A."/>
            <person name="Riano-Pachon D.M."/>
            <person name="Richier S."/>
            <person name="Rokitta S."/>
            <person name="Shiraiwa Y."/>
            <person name="Soanes D.M."/>
            <person name="van der Giezen M."/>
            <person name="Wahlund T.M."/>
            <person name="Williams B."/>
            <person name="Wilson W."/>
            <person name="Wolfe G."/>
            <person name="Wurch L.L."/>
        </authorList>
    </citation>
    <scope>NUCLEOTIDE SEQUENCE</scope>
</reference>
<proteinExistence type="predicted"/>
<reference evidence="2" key="2">
    <citation type="submission" date="2024-10" db="UniProtKB">
        <authorList>
            <consortium name="EnsemblProtists"/>
        </authorList>
    </citation>
    <scope>IDENTIFICATION</scope>
</reference>
<feature type="compositionally biased region" description="Basic and acidic residues" evidence="1">
    <location>
        <begin position="1"/>
        <end position="15"/>
    </location>
</feature>
<accession>A0A0D3I0F6</accession>